<sequence>MERKVKLPPNFDRANNISDKVRLAILKNMLELESARVLVTLPIADEQVTNYEYTMDAINKYVSPRINEVFKRYKFNERKQKEGVSFERFFTAAKQRLVNCN</sequence>
<dbReference type="EMBL" id="CAKXAJ010003940">
    <property type="protein sequence ID" value="CAH2208561.1"/>
    <property type="molecule type" value="Genomic_DNA"/>
</dbReference>
<name>A0A8S4QJZ2_9NEOP</name>
<gene>
    <name evidence="1" type="primary">jg14385</name>
    <name evidence="1" type="ORF">PAEG_LOCUS1160</name>
</gene>
<dbReference type="AlphaFoldDB" id="A0A8S4QJZ2"/>
<evidence type="ECO:0000313" key="2">
    <source>
        <dbReference type="Proteomes" id="UP000838756"/>
    </source>
</evidence>
<reference evidence="1" key="1">
    <citation type="submission" date="2022-03" db="EMBL/GenBank/DDBJ databases">
        <authorList>
            <person name="Lindestad O."/>
        </authorList>
    </citation>
    <scope>NUCLEOTIDE SEQUENCE</scope>
</reference>
<evidence type="ECO:0000313" key="1">
    <source>
        <dbReference type="EMBL" id="CAH2208561.1"/>
    </source>
</evidence>
<organism evidence="1 2">
    <name type="scientific">Pararge aegeria aegeria</name>
    <dbReference type="NCBI Taxonomy" id="348720"/>
    <lineage>
        <taxon>Eukaryota</taxon>
        <taxon>Metazoa</taxon>
        <taxon>Ecdysozoa</taxon>
        <taxon>Arthropoda</taxon>
        <taxon>Hexapoda</taxon>
        <taxon>Insecta</taxon>
        <taxon>Pterygota</taxon>
        <taxon>Neoptera</taxon>
        <taxon>Endopterygota</taxon>
        <taxon>Lepidoptera</taxon>
        <taxon>Glossata</taxon>
        <taxon>Ditrysia</taxon>
        <taxon>Papilionoidea</taxon>
        <taxon>Nymphalidae</taxon>
        <taxon>Satyrinae</taxon>
        <taxon>Satyrini</taxon>
        <taxon>Parargina</taxon>
        <taxon>Pararge</taxon>
    </lineage>
</organism>
<dbReference type="Proteomes" id="UP000838756">
    <property type="component" value="Unassembled WGS sequence"/>
</dbReference>
<protein>
    <submittedName>
        <fullName evidence="1">Jg14385 protein</fullName>
    </submittedName>
</protein>
<keyword evidence="2" id="KW-1185">Reference proteome</keyword>
<accession>A0A8S4QJZ2</accession>
<proteinExistence type="predicted"/>
<dbReference type="OrthoDB" id="6929316at2759"/>
<comment type="caution">
    <text evidence="1">The sequence shown here is derived from an EMBL/GenBank/DDBJ whole genome shotgun (WGS) entry which is preliminary data.</text>
</comment>